<reference evidence="3" key="1">
    <citation type="journal article" date="2019" name="Int. J. Syst. Evol. Microbiol.">
        <title>The Global Catalogue of Microorganisms (GCM) 10K type strain sequencing project: providing services to taxonomists for standard genome sequencing and annotation.</title>
        <authorList>
            <consortium name="The Broad Institute Genomics Platform"/>
            <consortium name="The Broad Institute Genome Sequencing Center for Infectious Disease"/>
            <person name="Wu L."/>
            <person name="Ma J."/>
        </authorList>
    </citation>
    <scope>NUCLEOTIDE SEQUENCE [LARGE SCALE GENOMIC DNA]</scope>
    <source>
        <strain evidence="3">CGMCC 4.7357</strain>
    </source>
</reference>
<dbReference type="RefSeq" id="WP_380078445.1">
    <property type="nucleotide sequence ID" value="NZ_JBHSGO010000150.1"/>
</dbReference>
<evidence type="ECO:0000313" key="3">
    <source>
        <dbReference type="Proteomes" id="UP001596020"/>
    </source>
</evidence>
<protein>
    <recommendedName>
        <fullName evidence="4">Outer membrane protein beta-barrel domain-containing protein</fullName>
    </recommendedName>
</protein>
<dbReference type="EMBL" id="JBHSGO010000150">
    <property type="protein sequence ID" value="MFC4665903.1"/>
    <property type="molecule type" value="Genomic_DNA"/>
</dbReference>
<feature type="chain" id="PRO_5045337973" description="Outer membrane protein beta-barrel domain-containing protein" evidence="1">
    <location>
        <begin position="22"/>
        <end position="183"/>
    </location>
</feature>
<evidence type="ECO:0008006" key="4">
    <source>
        <dbReference type="Google" id="ProtNLM"/>
    </source>
</evidence>
<dbReference type="SUPFAM" id="SSF56925">
    <property type="entry name" value="OMPA-like"/>
    <property type="match status" value="1"/>
</dbReference>
<accession>A0ABV9K7Q0</accession>
<proteinExistence type="predicted"/>
<gene>
    <name evidence="2" type="ORF">ACFO3G_04710</name>
</gene>
<dbReference type="Proteomes" id="UP001596020">
    <property type="component" value="Unassembled WGS sequence"/>
</dbReference>
<keyword evidence="1" id="KW-0732">Signal</keyword>
<sequence length="183" mass="19842">MKKILITIISLLAFSIHIANAQQSTFAKGYQTLNVGLGIGGTIYSDGYKMLVPPISAAYEYCVASGFINNNASIGVGGYTAFAASRYKFNGNHVDRSHFILGARGTFHYEFVPLLDTYAGLMLGYDIDNTSGRIDGRKDTDDNTGFAYSGFIGVRYYFSPTVAGYAELGYGITYASIGATFRF</sequence>
<name>A0ABV9K7Q0_9PORP</name>
<dbReference type="InterPro" id="IPR011250">
    <property type="entry name" value="OMP/PagP_B-barrel"/>
</dbReference>
<comment type="caution">
    <text evidence="2">The sequence shown here is derived from an EMBL/GenBank/DDBJ whole genome shotgun (WGS) entry which is preliminary data.</text>
</comment>
<organism evidence="2 3">
    <name type="scientific">Falsiporphyromonas endometrii</name>
    <dbReference type="NCBI Taxonomy" id="1387297"/>
    <lineage>
        <taxon>Bacteria</taxon>
        <taxon>Pseudomonadati</taxon>
        <taxon>Bacteroidota</taxon>
        <taxon>Bacteroidia</taxon>
        <taxon>Bacteroidales</taxon>
        <taxon>Porphyromonadaceae</taxon>
        <taxon>Falsiporphyromonas</taxon>
    </lineage>
</organism>
<evidence type="ECO:0000256" key="1">
    <source>
        <dbReference type="SAM" id="SignalP"/>
    </source>
</evidence>
<keyword evidence="3" id="KW-1185">Reference proteome</keyword>
<evidence type="ECO:0000313" key="2">
    <source>
        <dbReference type="EMBL" id="MFC4665903.1"/>
    </source>
</evidence>
<feature type="signal peptide" evidence="1">
    <location>
        <begin position="1"/>
        <end position="21"/>
    </location>
</feature>